<feature type="transmembrane region" description="Helical" evidence="1">
    <location>
        <begin position="315"/>
        <end position="344"/>
    </location>
</feature>
<comment type="caution">
    <text evidence="2">The sequence shown here is derived from an EMBL/GenBank/DDBJ whole genome shotgun (WGS) entry which is preliminary data.</text>
</comment>
<feature type="transmembrane region" description="Helical" evidence="1">
    <location>
        <begin position="290"/>
        <end position="309"/>
    </location>
</feature>
<gene>
    <name evidence="2" type="ORF">ACFOY2_12545</name>
</gene>
<dbReference type="EMBL" id="JBHSBI010000005">
    <property type="protein sequence ID" value="MFC4008055.1"/>
    <property type="molecule type" value="Genomic_DNA"/>
</dbReference>
<feature type="transmembrane region" description="Helical" evidence="1">
    <location>
        <begin position="168"/>
        <end position="187"/>
    </location>
</feature>
<name>A0ABV8G4U9_9ACTN</name>
<organism evidence="2 3">
    <name type="scientific">Nonomuraea purpurea</name>
    <dbReference type="NCBI Taxonomy" id="1849276"/>
    <lineage>
        <taxon>Bacteria</taxon>
        <taxon>Bacillati</taxon>
        <taxon>Actinomycetota</taxon>
        <taxon>Actinomycetes</taxon>
        <taxon>Streptosporangiales</taxon>
        <taxon>Streptosporangiaceae</taxon>
        <taxon>Nonomuraea</taxon>
    </lineage>
</organism>
<keyword evidence="3" id="KW-1185">Reference proteome</keyword>
<feature type="transmembrane region" description="Helical" evidence="1">
    <location>
        <begin position="92"/>
        <end position="121"/>
    </location>
</feature>
<dbReference type="RefSeq" id="WP_379528140.1">
    <property type="nucleotide sequence ID" value="NZ_JBHSBI010000005.1"/>
</dbReference>
<keyword evidence="1" id="KW-1133">Transmembrane helix</keyword>
<feature type="transmembrane region" description="Helical" evidence="1">
    <location>
        <begin position="429"/>
        <end position="448"/>
    </location>
</feature>
<evidence type="ECO:0008006" key="4">
    <source>
        <dbReference type="Google" id="ProtNLM"/>
    </source>
</evidence>
<keyword evidence="1" id="KW-0812">Transmembrane</keyword>
<feature type="transmembrane region" description="Helical" evidence="1">
    <location>
        <begin position="221"/>
        <end position="247"/>
    </location>
</feature>
<proteinExistence type="predicted"/>
<evidence type="ECO:0000256" key="1">
    <source>
        <dbReference type="SAM" id="Phobius"/>
    </source>
</evidence>
<evidence type="ECO:0000313" key="2">
    <source>
        <dbReference type="EMBL" id="MFC4008055.1"/>
    </source>
</evidence>
<reference evidence="3" key="1">
    <citation type="journal article" date="2019" name="Int. J. Syst. Evol. Microbiol.">
        <title>The Global Catalogue of Microorganisms (GCM) 10K type strain sequencing project: providing services to taxonomists for standard genome sequencing and annotation.</title>
        <authorList>
            <consortium name="The Broad Institute Genomics Platform"/>
            <consortium name="The Broad Institute Genome Sequencing Center for Infectious Disease"/>
            <person name="Wu L."/>
            <person name="Ma J."/>
        </authorList>
    </citation>
    <scope>NUCLEOTIDE SEQUENCE [LARGE SCALE GENOMIC DNA]</scope>
    <source>
        <strain evidence="3">TBRC 1276</strain>
    </source>
</reference>
<protein>
    <recommendedName>
        <fullName evidence="4">ABC-2 type transport system permease protein</fullName>
    </recommendedName>
</protein>
<feature type="transmembrane region" description="Helical" evidence="1">
    <location>
        <begin position="383"/>
        <end position="408"/>
    </location>
</feature>
<accession>A0ABV8G4U9</accession>
<feature type="transmembrane region" description="Helical" evidence="1">
    <location>
        <begin position="356"/>
        <end position="377"/>
    </location>
</feature>
<evidence type="ECO:0000313" key="3">
    <source>
        <dbReference type="Proteomes" id="UP001595851"/>
    </source>
</evidence>
<sequence length="592" mass="62155">MAVALTMASMKVAIIRHSMTSRRAGLVTVGGLLGAALAAGTIALALTRPDFLAAAYAVWMLGWILGPVFAGGGDETIRPEFFSLLGLPSRRLAAGLLVAAFVGIAPVISLLALTGLAVFGIRQSGAAGLVAFAALPLQLAVFVLLSKVAVAVFGLVLRTRTGAIGAGVLNGLVLALLGQGWVFAVAYSEAGGLPSMVTTVVRALPSGWGVLAVESAVRGQWGWVAGALAAMVVLIVLLLAAWAALLVRRVGAVRAVTRGRRPMRATTASGAVLGKELRTWSRDLVRTHQLTFALAYGVFFATIPLLMGWDQMLPWAGPIFILMAAALSANLYGFDGTALWLMLLAPRADDVRGRQLAWLLFVTPLALLLTLAFTALVNGPWPLVLSITFALLGGGAGLAPLVSVYALVPGIDPHRRSGNPLRFTEDEGSATGMMYALLALGLVTALPAGVVAALYGWAGVPVGLATGALCWWGLGALAARRLRAHGPELLHMMRTGRRETGTAKLVGYDDLSRLKQILVSLCMTLCPIALVPQGILPGVFKVAEVDGRAWFLALYLPSWAQWPTIIFMVLLGIALGTAGVRLLQRDPQWSPR</sequence>
<feature type="transmembrane region" description="Helical" evidence="1">
    <location>
        <begin position="517"/>
        <end position="540"/>
    </location>
</feature>
<feature type="transmembrane region" description="Helical" evidence="1">
    <location>
        <begin position="127"/>
        <end position="156"/>
    </location>
</feature>
<feature type="transmembrane region" description="Helical" evidence="1">
    <location>
        <begin position="560"/>
        <end position="583"/>
    </location>
</feature>
<keyword evidence="1" id="KW-0472">Membrane</keyword>
<feature type="transmembrane region" description="Helical" evidence="1">
    <location>
        <begin position="454"/>
        <end position="474"/>
    </location>
</feature>
<feature type="transmembrane region" description="Helical" evidence="1">
    <location>
        <begin position="53"/>
        <end position="71"/>
    </location>
</feature>
<dbReference type="Proteomes" id="UP001595851">
    <property type="component" value="Unassembled WGS sequence"/>
</dbReference>